<keyword evidence="7 9" id="KW-1133">Transmembrane helix</keyword>
<accession>A0A5C5UTD6</accession>
<evidence type="ECO:0000256" key="1">
    <source>
        <dbReference type="ARBA" id="ARBA00006139"/>
    </source>
</evidence>
<dbReference type="Proteomes" id="UP000320791">
    <property type="component" value="Unassembled WGS sequence"/>
</dbReference>
<dbReference type="AlphaFoldDB" id="A0A5C5UTD6"/>
<proteinExistence type="inferred from homology"/>
<comment type="caution">
    <text evidence="12">The sequence shown here is derived from an EMBL/GenBank/DDBJ whole genome shotgun (WGS) entry which is preliminary data.</text>
</comment>
<organism evidence="12 13">
    <name type="scientific">Corynebacterium canis</name>
    <dbReference type="NCBI Taxonomy" id="679663"/>
    <lineage>
        <taxon>Bacteria</taxon>
        <taxon>Bacillati</taxon>
        <taxon>Actinomycetota</taxon>
        <taxon>Actinomycetes</taxon>
        <taxon>Mycobacteriales</taxon>
        <taxon>Corynebacteriaceae</taxon>
        <taxon>Corynebacterium</taxon>
    </lineage>
</organism>
<comment type="caution">
    <text evidence="9">Lacks conserved residue(s) required for the propagation of feature annotation.</text>
</comment>
<feature type="active site" evidence="9">
    <location>
        <position position="123"/>
    </location>
</feature>
<evidence type="ECO:0000256" key="3">
    <source>
        <dbReference type="ARBA" id="ARBA00022670"/>
    </source>
</evidence>
<feature type="active site" evidence="9">
    <location>
        <position position="137"/>
    </location>
</feature>
<evidence type="ECO:0000313" key="12">
    <source>
        <dbReference type="EMBL" id="TWT28783.1"/>
    </source>
</evidence>
<dbReference type="RefSeq" id="WP_146323460.1">
    <property type="nucleotide sequence ID" value="NZ_BAABLR010000027.1"/>
</dbReference>
<evidence type="ECO:0000256" key="11">
    <source>
        <dbReference type="RuleBase" id="RU004181"/>
    </source>
</evidence>
<dbReference type="OrthoDB" id="4308908at2"/>
<comment type="subcellular location">
    <subcellularLocation>
        <location evidence="9">Cell membrane</location>
        <topology evidence="9">Multi-pass membrane protein</topology>
    </subcellularLocation>
</comment>
<keyword evidence="2 9" id="KW-1003">Cell membrane</keyword>
<dbReference type="NCBIfam" id="TIGR00077">
    <property type="entry name" value="lspA"/>
    <property type="match status" value="1"/>
</dbReference>
<comment type="function">
    <text evidence="9 10">This protein specifically catalyzes the removal of signal peptides from prolipoproteins.</text>
</comment>
<dbReference type="EC" id="3.4.23.36" evidence="9"/>
<evidence type="ECO:0000256" key="9">
    <source>
        <dbReference type="HAMAP-Rule" id="MF_00161"/>
    </source>
</evidence>
<dbReference type="EMBL" id="VOHM01000003">
    <property type="protein sequence ID" value="TWT28783.1"/>
    <property type="molecule type" value="Genomic_DNA"/>
</dbReference>
<keyword evidence="5 9" id="KW-0064">Aspartyl protease</keyword>
<dbReference type="Pfam" id="PF01252">
    <property type="entry name" value="Peptidase_A8"/>
    <property type="match status" value="1"/>
</dbReference>
<evidence type="ECO:0000256" key="8">
    <source>
        <dbReference type="ARBA" id="ARBA00023136"/>
    </source>
</evidence>
<dbReference type="UniPathway" id="UPA00665"/>
<evidence type="ECO:0000256" key="10">
    <source>
        <dbReference type="RuleBase" id="RU000594"/>
    </source>
</evidence>
<sequence length="160" mass="17313">MDSVTHKARLVFAIIPLVAVIDQLSKAWVLATLTPGVPQPVIGDWFRFLLVFNPGAAFSMGQGMTWLFTLIQAGFVVGVSVYARRITHSWQAVGLGMIAGGALGNLFDRLFREPGVFFGHVVDFVSVGSFAVFNLADSAITVGVVVYLIGVMLEERKVRA</sequence>
<comment type="catalytic activity">
    <reaction evidence="9 10">
        <text>Release of signal peptides from bacterial membrane prolipoproteins. Hydrolyzes -Xaa-Yaa-Zaa-|-(S,diacylglyceryl)Cys-, in which Xaa is hydrophobic (preferably Leu), and Yaa (Ala or Ser) and Zaa (Gly or Ala) have small, neutral side chains.</text>
        <dbReference type="EC" id="3.4.23.36"/>
    </reaction>
</comment>
<evidence type="ECO:0000256" key="7">
    <source>
        <dbReference type="ARBA" id="ARBA00022989"/>
    </source>
</evidence>
<dbReference type="HAMAP" id="MF_00161">
    <property type="entry name" value="LspA"/>
    <property type="match status" value="1"/>
</dbReference>
<protein>
    <recommendedName>
        <fullName evidence="9">Lipoprotein signal peptidase</fullName>
        <ecNumber evidence="9">3.4.23.36</ecNumber>
    </recommendedName>
    <alternativeName>
        <fullName evidence="9">Prolipoprotein signal peptidase</fullName>
    </alternativeName>
    <alternativeName>
        <fullName evidence="9">Signal peptidase II</fullName>
        <shortName evidence="9">SPase II</shortName>
    </alternativeName>
</protein>
<evidence type="ECO:0000256" key="2">
    <source>
        <dbReference type="ARBA" id="ARBA00022475"/>
    </source>
</evidence>
<dbReference type="PANTHER" id="PTHR33695:SF1">
    <property type="entry name" value="LIPOPROTEIN SIGNAL PEPTIDASE"/>
    <property type="match status" value="1"/>
</dbReference>
<dbReference type="PROSITE" id="PS00855">
    <property type="entry name" value="SPASE_II"/>
    <property type="match status" value="1"/>
</dbReference>
<dbReference type="GO" id="GO:0006508">
    <property type="term" value="P:proteolysis"/>
    <property type="evidence" value="ECO:0007669"/>
    <property type="project" value="UniProtKB-KW"/>
</dbReference>
<evidence type="ECO:0000313" key="13">
    <source>
        <dbReference type="Proteomes" id="UP000320791"/>
    </source>
</evidence>
<gene>
    <name evidence="9 12" type="primary">lspA</name>
    <name evidence="12" type="ORF">FRX94_02075</name>
</gene>
<keyword evidence="8 9" id="KW-0472">Membrane</keyword>
<dbReference type="PRINTS" id="PR00781">
    <property type="entry name" value="LIPOSIGPTASE"/>
</dbReference>
<feature type="transmembrane region" description="Helical" evidence="9">
    <location>
        <begin position="90"/>
        <end position="107"/>
    </location>
</feature>
<keyword evidence="3 9" id="KW-0645">Protease</keyword>
<dbReference type="GO" id="GO:0005886">
    <property type="term" value="C:plasma membrane"/>
    <property type="evidence" value="ECO:0007669"/>
    <property type="project" value="UniProtKB-SubCell"/>
</dbReference>
<evidence type="ECO:0000256" key="4">
    <source>
        <dbReference type="ARBA" id="ARBA00022692"/>
    </source>
</evidence>
<feature type="transmembrane region" description="Helical" evidence="9">
    <location>
        <begin position="64"/>
        <end position="83"/>
    </location>
</feature>
<evidence type="ECO:0000256" key="5">
    <source>
        <dbReference type="ARBA" id="ARBA00022750"/>
    </source>
</evidence>
<reference evidence="12 13" key="1">
    <citation type="submission" date="2019-08" db="EMBL/GenBank/DDBJ databases">
        <authorList>
            <person name="Lei W."/>
        </authorList>
    </citation>
    <scope>NUCLEOTIDE SEQUENCE [LARGE SCALE GENOMIC DNA]</scope>
    <source>
        <strain evidence="12 13">CCUG 58627</strain>
    </source>
</reference>
<dbReference type="GO" id="GO:0004190">
    <property type="term" value="F:aspartic-type endopeptidase activity"/>
    <property type="evidence" value="ECO:0007669"/>
    <property type="project" value="UniProtKB-UniRule"/>
</dbReference>
<comment type="similarity">
    <text evidence="1 9 11">Belongs to the peptidase A8 family.</text>
</comment>
<name>A0A5C5UTD6_9CORY</name>
<keyword evidence="4 9" id="KW-0812">Transmembrane</keyword>
<feature type="transmembrane region" description="Helical" evidence="9">
    <location>
        <begin position="127"/>
        <end position="153"/>
    </location>
</feature>
<evidence type="ECO:0000256" key="6">
    <source>
        <dbReference type="ARBA" id="ARBA00022801"/>
    </source>
</evidence>
<dbReference type="PANTHER" id="PTHR33695">
    <property type="entry name" value="LIPOPROTEIN SIGNAL PEPTIDASE"/>
    <property type="match status" value="1"/>
</dbReference>
<keyword evidence="6 9" id="KW-0378">Hydrolase</keyword>
<comment type="pathway">
    <text evidence="9">Protein modification; lipoprotein biosynthesis (signal peptide cleavage).</text>
</comment>
<dbReference type="InterPro" id="IPR001872">
    <property type="entry name" value="Peptidase_A8"/>
</dbReference>
<keyword evidence="13" id="KW-1185">Reference proteome</keyword>